<dbReference type="CDD" id="cd05403">
    <property type="entry name" value="NT_KNTase_like"/>
    <property type="match status" value="1"/>
</dbReference>
<sequence length="114" mass="12620">MPDACEEAIEKRFGLDQAVIDRINGVLAGFPSIEKAVLYGSRAKGNHRPGSDIDLAIVGTGVTEEELLEMDNRLDDLLLPYTIDLCRFHGIRNPDLIGHIDRVGVIFFPDCKAR</sequence>
<proteinExistence type="predicted"/>
<gene>
    <name evidence="3" type="ORF">BECKDK2373B_GA0170837_10567</name>
    <name evidence="2" type="ORF">BECKDK2373C_GA0170839_100429</name>
</gene>
<organism evidence="2">
    <name type="scientific">Candidatus Kentrum sp. DK</name>
    <dbReference type="NCBI Taxonomy" id="2126562"/>
    <lineage>
        <taxon>Bacteria</taxon>
        <taxon>Pseudomonadati</taxon>
        <taxon>Pseudomonadota</taxon>
        <taxon>Gammaproteobacteria</taxon>
        <taxon>Candidatus Kentrum</taxon>
    </lineage>
</organism>
<evidence type="ECO:0000259" key="1">
    <source>
        <dbReference type="Pfam" id="PF18765"/>
    </source>
</evidence>
<dbReference type="Gene3D" id="3.30.460.10">
    <property type="entry name" value="Beta Polymerase, domain 2"/>
    <property type="match status" value="1"/>
</dbReference>
<dbReference type="Pfam" id="PF18765">
    <property type="entry name" value="Polbeta"/>
    <property type="match status" value="1"/>
</dbReference>
<name>A0A450RVT7_9GAMM</name>
<evidence type="ECO:0000313" key="3">
    <source>
        <dbReference type="EMBL" id="VFJ56085.1"/>
    </source>
</evidence>
<reference evidence="2" key="1">
    <citation type="submission" date="2019-02" db="EMBL/GenBank/DDBJ databases">
        <authorList>
            <person name="Gruber-Vodicka R. H."/>
            <person name="Seah K. B. B."/>
        </authorList>
    </citation>
    <scope>NUCLEOTIDE SEQUENCE</scope>
    <source>
        <strain evidence="2">BECK_DK161</strain>
        <strain evidence="3">BECK_DK47</strain>
    </source>
</reference>
<dbReference type="EMBL" id="CAADEX010000056">
    <property type="protein sequence ID" value="VFJ56085.1"/>
    <property type="molecule type" value="Genomic_DNA"/>
</dbReference>
<keyword evidence="2" id="KW-0808">Transferase</keyword>
<dbReference type="EMBL" id="CAADEY010000004">
    <property type="protein sequence ID" value="VFJ43137.1"/>
    <property type="molecule type" value="Genomic_DNA"/>
</dbReference>
<protein>
    <submittedName>
        <fullName evidence="2">Predicted nucleotidyltransferase</fullName>
    </submittedName>
</protein>
<feature type="domain" description="Polymerase beta nucleotidyltransferase" evidence="1">
    <location>
        <begin position="23"/>
        <end position="108"/>
    </location>
</feature>
<dbReference type="InterPro" id="IPR041633">
    <property type="entry name" value="Polbeta"/>
</dbReference>
<dbReference type="GO" id="GO:0016740">
    <property type="term" value="F:transferase activity"/>
    <property type="evidence" value="ECO:0007669"/>
    <property type="project" value="UniProtKB-KW"/>
</dbReference>
<dbReference type="SUPFAM" id="SSF81301">
    <property type="entry name" value="Nucleotidyltransferase"/>
    <property type="match status" value="1"/>
</dbReference>
<dbReference type="InterPro" id="IPR043519">
    <property type="entry name" value="NT_sf"/>
</dbReference>
<dbReference type="AlphaFoldDB" id="A0A450RVT7"/>
<accession>A0A450RVT7</accession>
<evidence type="ECO:0000313" key="2">
    <source>
        <dbReference type="EMBL" id="VFJ43137.1"/>
    </source>
</evidence>